<dbReference type="PANTHER" id="PTHR47396:SF1">
    <property type="entry name" value="ATP-DEPENDENT HELICASE IRC3-RELATED"/>
    <property type="match status" value="1"/>
</dbReference>
<dbReference type="GO" id="GO:0005524">
    <property type="term" value="F:ATP binding"/>
    <property type="evidence" value="ECO:0007669"/>
    <property type="project" value="InterPro"/>
</dbReference>
<feature type="domain" description="Helicase ATP-binding" evidence="1">
    <location>
        <begin position="1"/>
        <end position="147"/>
    </location>
</feature>
<keyword evidence="4" id="KW-1185">Reference proteome</keyword>
<protein>
    <submittedName>
        <fullName evidence="3">Type III restriction enzyme, res subunit</fullName>
    </submittedName>
</protein>
<dbReference type="Pfam" id="PF04851">
    <property type="entry name" value="ResIII"/>
    <property type="match status" value="1"/>
</dbReference>
<evidence type="ECO:0000259" key="1">
    <source>
        <dbReference type="PROSITE" id="PS51192"/>
    </source>
</evidence>
<dbReference type="Pfam" id="PF00271">
    <property type="entry name" value="Helicase_C"/>
    <property type="match status" value="1"/>
</dbReference>
<dbReference type="PROSITE" id="PS51192">
    <property type="entry name" value="HELICASE_ATP_BIND_1"/>
    <property type="match status" value="1"/>
</dbReference>
<dbReference type="PANTHER" id="PTHR47396">
    <property type="entry name" value="TYPE I RESTRICTION ENZYME ECOKI R PROTEIN"/>
    <property type="match status" value="1"/>
</dbReference>
<dbReference type="InterPro" id="IPR006935">
    <property type="entry name" value="Helicase/UvrB_N"/>
</dbReference>
<sequence length="903" mass="102754">MACLIIAGKFDTTLIVVPSDSLRTQISEKLKSLSLLRKIGVIKKEILSPRVGLIKSRIKKEEISDLLSNNVLISTAQALSSLDSETLAELLANVTHLIFDEAHHVEATSWKRIKKTHGKKPCFQFTATPYRADKKKIEGRIVYSYSIKKAQEDNYFKKIEFHPVYEFIKEKSHQAIADKAIEILKADLKNGLDHILMARTASIKEAKKVFAFYEKSKELKPILVHSKLSNIKEILERVKQLEHKIIVCVDMLGEGFDLPNLKIAAIHDTHKSPNITLQFVGRFTRTNNPKIGNAKFICNIADDSVEEQLKRLYREDSNWNEAIQIIGDNNITKELTEQDFKAEFHSEERKLLNLGLKVNSSTLLFSVNDKDVDFDKLDNFPRNNQRITYKSINNSESIAMFVTESEEQVKWANADDVKDRIKDLYVIHYNRKIGLLYINASSSDSEAKRLAKLVSKNDKPLSGEMMFRSLHDIKRLKLNNVGLNKNNRNIKFQMHVGSDIQEILNQIKTAGTKKSNIFGQGYFNGLPQTMGCSHRGKIWSMEQTTIQEWIAWCNIVGRKVLNNKINTDDIIKNALRAKYITNYSKANVIAIDWPSTVFLRDVEKVKLELNNIAYNAIQCSFSDISKNKDGSIQFNLYLEDDKKIKVKQEIKNERVTIECTPEATISFGRTTTNLSSFLEDDYLTLFDADLSIIEGDTNYYIEGGYNISFDKNKLEYWDWTGVDISTESQKRIKIPNSIQRKVIESQLKKYDIVFDDDGSGEVADVVAIKKLGEDKYHIDLFHCKYCPKNSKPGSRVDDFYQVLGQLVKSVKWIPKAEKILDKLLSSENIASGNGYTRIEKGDITQIGELKNKARHIDFSYGLKIVQPALSKASASDDVLSLIGSATEYVKEIADCETDVICSP</sequence>
<dbReference type="SMART" id="SM00490">
    <property type="entry name" value="HELICc"/>
    <property type="match status" value="1"/>
</dbReference>
<evidence type="ECO:0000313" key="4">
    <source>
        <dbReference type="Proteomes" id="UP000006755"/>
    </source>
</evidence>
<dbReference type="InterPro" id="IPR050742">
    <property type="entry name" value="Helicase_Restrict-Modif_Enz"/>
</dbReference>
<dbReference type="InterPro" id="IPR001650">
    <property type="entry name" value="Helicase_C-like"/>
</dbReference>
<feature type="domain" description="Helicase C-terminal" evidence="2">
    <location>
        <begin position="180"/>
        <end position="341"/>
    </location>
</feature>
<dbReference type="EMBL" id="AMRI01000021">
    <property type="protein sequence ID" value="EKE70225.1"/>
    <property type="molecule type" value="Genomic_DNA"/>
</dbReference>
<evidence type="ECO:0000259" key="2">
    <source>
        <dbReference type="PROSITE" id="PS51194"/>
    </source>
</evidence>
<dbReference type="PROSITE" id="PS51194">
    <property type="entry name" value="HELICASE_CTER"/>
    <property type="match status" value="1"/>
</dbReference>
<accession>K2JYD4</accession>
<dbReference type="InterPro" id="IPR014001">
    <property type="entry name" value="Helicase_ATP-bd"/>
</dbReference>
<organism evidence="3 4">
    <name type="scientific">Gallaecimonas xiamenensis 3-C-1</name>
    <dbReference type="NCBI Taxonomy" id="745411"/>
    <lineage>
        <taxon>Bacteria</taxon>
        <taxon>Pseudomonadati</taxon>
        <taxon>Pseudomonadota</taxon>
        <taxon>Gammaproteobacteria</taxon>
        <taxon>Enterobacterales</taxon>
        <taxon>Gallaecimonadaceae</taxon>
        <taxon>Gallaecimonas</taxon>
    </lineage>
</organism>
<name>K2JYD4_9GAMM</name>
<gene>
    <name evidence="3" type="ORF">B3C1_14023</name>
</gene>
<comment type="caution">
    <text evidence="3">The sequence shown here is derived from an EMBL/GenBank/DDBJ whole genome shotgun (WGS) entry which is preliminary data.</text>
</comment>
<dbReference type="CDD" id="cd18785">
    <property type="entry name" value="SF2_C"/>
    <property type="match status" value="1"/>
</dbReference>
<dbReference type="InterPro" id="IPR027417">
    <property type="entry name" value="P-loop_NTPase"/>
</dbReference>
<proteinExistence type="predicted"/>
<dbReference type="STRING" id="745411.B3C1_14023"/>
<dbReference type="eggNOG" id="COG1061">
    <property type="taxonomic scope" value="Bacteria"/>
</dbReference>
<reference evidence="3 4" key="1">
    <citation type="journal article" date="2012" name="J. Bacteriol.">
        <title>Genome Sequence of Gallaecimonas xiamenensis Type Strain 3-C-1.</title>
        <authorList>
            <person name="Lai Q."/>
            <person name="Wang L."/>
            <person name="Wang W."/>
            <person name="Shao Z."/>
        </authorList>
    </citation>
    <scope>NUCLEOTIDE SEQUENCE [LARGE SCALE GENOMIC DNA]</scope>
    <source>
        <strain evidence="3 4">3-C-1</strain>
    </source>
</reference>
<dbReference type="GO" id="GO:0003677">
    <property type="term" value="F:DNA binding"/>
    <property type="evidence" value="ECO:0007669"/>
    <property type="project" value="InterPro"/>
</dbReference>
<dbReference type="Gene3D" id="3.40.50.300">
    <property type="entry name" value="P-loop containing nucleotide triphosphate hydrolases"/>
    <property type="match status" value="2"/>
</dbReference>
<dbReference type="SUPFAM" id="SSF52540">
    <property type="entry name" value="P-loop containing nucleoside triphosphate hydrolases"/>
    <property type="match status" value="1"/>
</dbReference>
<dbReference type="GO" id="GO:0005829">
    <property type="term" value="C:cytosol"/>
    <property type="evidence" value="ECO:0007669"/>
    <property type="project" value="TreeGrafter"/>
</dbReference>
<dbReference type="Proteomes" id="UP000006755">
    <property type="component" value="Unassembled WGS sequence"/>
</dbReference>
<dbReference type="GO" id="GO:0016787">
    <property type="term" value="F:hydrolase activity"/>
    <property type="evidence" value="ECO:0007669"/>
    <property type="project" value="InterPro"/>
</dbReference>
<dbReference type="PATRIC" id="fig|745411.4.peg.2759"/>
<dbReference type="AlphaFoldDB" id="K2JYD4"/>
<evidence type="ECO:0000313" key="3">
    <source>
        <dbReference type="EMBL" id="EKE70225.1"/>
    </source>
</evidence>